<dbReference type="GO" id="GO:0005886">
    <property type="term" value="C:plasma membrane"/>
    <property type="evidence" value="ECO:0007669"/>
    <property type="project" value="UniProtKB-SubCell"/>
</dbReference>
<evidence type="ECO:0000259" key="9">
    <source>
        <dbReference type="Pfam" id="PF04535"/>
    </source>
</evidence>
<keyword evidence="5 8" id="KW-0812">Transmembrane</keyword>
<keyword evidence="4 8" id="KW-1003">Cell membrane</keyword>
<evidence type="ECO:0000256" key="5">
    <source>
        <dbReference type="ARBA" id="ARBA00022692"/>
    </source>
</evidence>
<sequence length="191" mass="20494">METETKAVGDGKVVEMSKGGRKIRRCELVLRFLGLALTLVAAIILGVDKETKVVPITITSTLPPIDVPVTAKWHHMSAFVYFVVANAIACTHAALSLILCLVSKNGQKGMKLVIIFLDLMMVALLFSGNGAAAAIGVIGYNGNSHVRWNKVCNVFTKFCNHVAVSIVLSLLGSLSFLLVILLIALSLPKHK</sequence>
<proteinExistence type="inferred from homology"/>
<accession>A0AAN8UE54</accession>
<organism evidence="10 11">
    <name type="scientific">Dillenia turbinata</name>
    <dbReference type="NCBI Taxonomy" id="194707"/>
    <lineage>
        <taxon>Eukaryota</taxon>
        <taxon>Viridiplantae</taxon>
        <taxon>Streptophyta</taxon>
        <taxon>Embryophyta</taxon>
        <taxon>Tracheophyta</taxon>
        <taxon>Spermatophyta</taxon>
        <taxon>Magnoliopsida</taxon>
        <taxon>eudicotyledons</taxon>
        <taxon>Gunneridae</taxon>
        <taxon>Pentapetalae</taxon>
        <taxon>Dilleniales</taxon>
        <taxon>Dilleniaceae</taxon>
        <taxon>Dillenia</taxon>
    </lineage>
</organism>
<evidence type="ECO:0000256" key="6">
    <source>
        <dbReference type="ARBA" id="ARBA00022989"/>
    </source>
</evidence>
<reference evidence="10 11" key="1">
    <citation type="submission" date="2023-12" db="EMBL/GenBank/DDBJ databases">
        <title>A high-quality genome assembly for Dillenia turbinata (Dilleniales).</title>
        <authorList>
            <person name="Chanderbali A."/>
        </authorList>
    </citation>
    <scope>NUCLEOTIDE SEQUENCE [LARGE SCALE GENOMIC DNA]</scope>
    <source>
        <strain evidence="10">LSX21</strain>
        <tissue evidence="10">Leaf</tissue>
    </source>
</reference>
<dbReference type="InterPro" id="IPR044173">
    <property type="entry name" value="CASPL"/>
</dbReference>
<feature type="transmembrane region" description="Helical" evidence="8">
    <location>
        <begin position="162"/>
        <end position="187"/>
    </location>
</feature>
<comment type="subcellular location">
    <subcellularLocation>
        <location evidence="1 8">Cell membrane</location>
        <topology evidence="1 8">Multi-pass membrane protein</topology>
    </subcellularLocation>
</comment>
<keyword evidence="7 8" id="KW-0472">Membrane</keyword>
<comment type="subunit">
    <text evidence="3 8">Homodimer and heterodimers.</text>
</comment>
<evidence type="ECO:0000256" key="1">
    <source>
        <dbReference type="ARBA" id="ARBA00004651"/>
    </source>
</evidence>
<dbReference type="Pfam" id="PF04535">
    <property type="entry name" value="CASP_dom"/>
    <property type="match status" value="1"/>
</dbReference>
<dbReference type="InterPro" id="IPR006459">
    <property type="entry name" value="CASP/CASPL"/>
</dbReference>
<dbReference type="PANTHER" id="PTHR36488">
    <property type="entry name" value="CASP-LIKE PROTEIN 1U1"/>
    <property type="match status" value="1"/>
</dbReference>
<dbReference type="PANTHER" id="PTHR36488:SF8">
    <property type="entry name" value="CASP-LIKE PROTEIN 1U1"/>
    <property type="match status" value="1"/>
</dbReference>
<evidence type="ECO:0000256" key="8">
    <source>
        <dbReference type="RuleBase" id="RU361233"/>
    </source>
</evidence>
<feature type="domain" description="Casparian strip membrane protein" evidence="9">
    <location>
        <begin position="21"/>
        <end position="174"/>
    </location>
</feature>
<evidence type="ECO:0000256" key="7">
    <source>
        <dbReference type="ARBA" id="ARBA00023136"/>
    </source>
</evidence>
<dbReference type="AlphaFoldDB" id="A0AAN8UE54"/>
<feature type="transmembrane region" description="Helical" evidence="8">
    <location>
        <begin position="78"/>
        <end position="102"/>
    </location>
</feature>
<dbReference type="EMBL" id="JBAMMX010000026">
    <property type="protein sequence ID" value="KAK6913810.1"/>
    <property type="molecule type" value="Genomic_DNA"/>
</dbReference>
<evidence type="ECO:0000256" key="2">
    <source>
        <dbReference type="ARBA" id="ARBA00007651"/>
    </source>
</evidence>
<evidence type="ECO:0000313" key="11">
    <source>
        <dbReference type="Proteomes" id="UP001370490"/>
    </source>
</evidence>
<protein>
    <recommendedName>
        <fullName evidence="8">CASP-like protein</fullName>
    </recommendedName>
</protein>
<evidence type="ECO:0000313" key="10">
    <source>
        <dbReference type="EMBL" id="KAK6913810.1"/>
    </source>
</evidence>
<dbReference type="NCBIfam" id="TIGR01569">
    <property type="entry name" value="A_tha_TIGR01569"/>
    <property type="match status" value="1"/>
</dbReference>
<gene>
    <name evidence="10" type="ORF">RJ641_021131</name>
</gene>
<comment type="similarity">
    <text evidence="2 8">Belongs to the Casparian strip membrane proteins (CASP) family.</text>
</comment>
<name>A0AAN8UE54_9MAGN</name>
<feature type="transmembrane region" description="Helical" evidence="8">
    <location>
        <begin position="114"/>
        <end position="142"/>
    </location>
</feature>
<comment type="caution">
    <text evidence="10">The sequence shown here is derived from an EMBL/GenBank/DDBJ whole genome shotgun (WGS) entry which is preliminary data.</text>
</comment>
<feature type="transmembrane region" description="Helical" evidence="8">
    <location>
        <begin position="28"/>
        <end position="47"/>
    </location>
</feature>
<keyword evidence="11" id="KW-1185">Reference proteome</keyword>
<dbReference type="Proteomes" id="UP001370490">
    <property type="component" value="Unassembled WGS sequence"/>
</dbReference>
<keyword evidence="6 8" id="KW-1133">Transmembrane helix</keyword>
<evidence type="ECO:0000256" key="4">
    <source>
        <dbReference type="ARBA" id="ARBA00022475"/>
    </source>
</evidence>
<dbReference type="InterPro" id="IPR006702">
    <property type="entry name" value="CASP_dom"/>
</dbReference>
<evidence type="ECO:0000256" key="3">
    <source>
        <dbReference type="ARBA" id="ARBA00011489"/>
    </source>
</evidence>